<dbReference type="Proteomes" id="UP000033647">
    <property type="component" value="Unassembled WGS sequence"/>
</dbReference>
<dbReference type="EMBL" id="LAFY01000343">
    <property type="protein sequence ID" value="KJX99809.1"/>
    <property type="molecule type" value="Genomic_DNA"/>
</dbReference>
<keyword evidence="2" id="KW-1185">Reference proteome</keyword>
<evidence type="ECO:0000313" key="2">
    <source>
        <dbReference type="Proteomes" id="UP000033647"/>
    </source>
</evidence>
<gene>
    <name evidence="1" type="ORF">TI39_contig351g00010</name>
</gene>
<sequence length="174" mass="19325">MALFRPFDNGTLSAKMIELIAQKLAQEDLGSFRQASRMCAAGVSKVFKENLRSLRVRLATESSIANAVKIVNHAESGAAVQELILVDNSADDPANHDFSARLDGDEPLLGHVRAARTKARTTYSQQTSMRERGSDRRLLTQLFDKCDEIGIKEVVFESENCGGWDEEGHWNEDL</sequence>
<protein>
    <submittedName>
        <fullName evidence="1">Uncharacterized protein</fullName>
    </submittedName>
</protein>
<reference evidence="1 2" key="1">
    <citation type="submission" date="2015-03" db="EMBL/GenBank/DDBJ databases">
        <title>RNA-seq based gene annotation and comparative genomics of four Zymoseptoria species reveal species-specific pathogenicity related genes and transposable element activity.</title>
        <authorList>
            <person name="Grandaubert J."/>
            <person name="Bhattacharyya A."/>
            <person name="Stukenbrock E.H."/>
        </authorList>
    </citation>
    <scope>NUCLEOTIDE SEQUENCE [LARGE SCALE GENOMIC DNA]</scope>
    <source>
        <strain evidence="1 2">Zb18110</strain>
    </source>
</reference>
<organism evidence="1 2">
    <name type="scientific">Zymoseptoria brevis</name>
    <dbReference type="NCBI Taxonomy" id="1047168"/>
    <lineage>
        <taxon>Eukaryota</taxon>
        <taxon>Fungi</taxon>
        <taxon>Dikarya</taxon>
        <taxon>Ascomycota</taxon>
        <taxon>Pezizomycotina</taxon>
        <taxon>Dothideomycetes</taxon>
        <taxon>Dothideomycetidae</taxon>
        <taxon>Mycosphaerellales</taxon>
        <taxon>Mycosphaerellaceae</taxon>
        <taxon>Zymoseptoria</taxon>
    </lineage>
</organism>
<accession>A0A0F4GQT2</accession>
<name>A0A0F4GQT2_9PEZI</name>
<comment type="caution">
    <text evidence="1">The sequence shown here is derived from an EMBL/GenBank/DDBJ whole genome shotgun (WGS) entry which is preliminary data.</text>
</comment>
<dbReference type="OrthoDB" id="3650812at2759"/>
<dbReference type="AlphaFoldDB" id="A0A0F4GQT2"/>
<proteinExistence type="predicted"/>
<evidence type="ECO:0000313" key="1">
    <source>
        <dbReference type="EMBL" id="KJX99809.1"/>
    </source>
</evidence>